<keyword evidence="9 11" id="KW-0067">ATP-binding</keyword>
<keyword evidence="7 11" id="KW-0547">Nucleotide-binding</keyword>
<dbReference type="NCBIfam" id="NF001613">
    <property type="entry name" value="PRK00400.1-5"/>
    <property type="match status" value="1"/>
</dbReference>
<dbReference type="EMBL" id="CP042345">
    <property type="protein sequence ID" value="QEA15649.1"/>
    <property type="molecule type" value="Genomic_DNA"/>
</dbReference>
<keyword evidence="6 11" id="KW-0028">Amino-acid biosynthesis</keyword>
<dbReference type="Gene3D" id="1.10.287.1080">
    <property type="entry name" value="MazG-like"/>
    <property type="match status" value="1"/>
</dbReference>
<proteinExistence type="inferred from homology"/>
<gene>
    <name evidence="11" type="primary">hisE</name>
    <name evidence="12" type="ORF">FRF71_05590</name>
</gene>
<evidence type="ECO:0000256" key="9">
    <source>
        <dbReference type="ARBA" id="ARBA00022840"/>
    </source>
</evidence>
<keyword evidence="8 11" id="KW-0378">Hydrolase</keyword>
<comment type="pathway">
    <text evidence="3 11">Amino-acid biosynthesis; L-histidine biosynthesis; L-histidine from 5-phospho-alpha-D-ribose 1-diphosphate: step 2/9.</text>
</comment>
<dbReference type="PANTHER" id="PTHR42945:SF9">
    <property type="entry name" value="HISTIDINE BIOSYNTHESIS BIFUNCTIONAL PROTEIN HISIE"/>
    <property type="match status" value="1"/>
</dbReference>
<dbReference type="GO" id="GO:0004636">
    <property type="term" value="F:phosphoribosyl-ATP diphosphatase activity"/>
    <property type="evidence" value="ECO:0007669"/>
    <property type="project" value="UniProtKB-UniRule"/>
</dbReference>
<evidence type="ECO:0000256" key="2">
    <source>
        <dbReference type="ARBA" id="ARBA00004496"/>
    </source>
</evidence>
<dbReference type="UniPathway" id="UPA00031">
    <property type="reaction ID" value="UER00007"/>
</dbReference>
<dbReference type="PANTHER" id="PTHR42945">
    <property type="entry name" value="HISTIDINE BIOSYNTHESIS BIFUNCTIONAL PROTEIN"/>
    <property type="match status" value="1"/>
</dbReference>
<dbReference type="AlphaFoldDB" id="A0A5B8S2E9"/>
<evidence type="ECO:0000256" key="4">
    <source>
        <dbReference type="ARBA" id="ARBA00009392"/>
    </source>
</evidence>
<evidence type="ECO:0000256" key="11">
    <source>
        <dbReference type="HAMAP-Rule" id="MF_01020"/>
    </source>
</evidence>
<name>A0A5B8S2E9_9SPHN</name>
<comment type="catalytic activity">
    <reaction evidence="1 11">
        <text>1-(5-phospho-beta-D-ribosyl)-ATP + H2O = 1-(5-phospho-beta-D-ribosyl)-5'-AMP + diphosphate + H(+)</text>
        <dbReference type="Rhea" id="RHEA:22828"/>
        <dbReference type="ChEBI" id="CHEBI:15377"/>
        <dbReference type="ChEBI" id="CHEBI:15378"/>
        <dbReference type="ChEBI" id="CHEBI:33019"/>
        <dbReference type="ChEBI" id="CHEBI:59457"/>
        <dbReference type="ChEBI" id="CHEBI:73183"/>
        <dbReference type="EC" id="3.6.1.31"/>
    </reaction>
</comment>
<dbReference type="GO" id="GO:0005737">
    <property type="term" value="C:cytoplasm"/>
    <property type="evidence" value="ECO:0007669"/>
    <property type="project" value="UniProtKB-SubCell"/>
</dbReference>
<dbReference type="SUPFAM" id="SSF101386">
    <property type="entry name" value="all-alpha NTP pyrophosphatases"/>
    <property type="match status" value="1"/>
</dbReference>
<dbReference type="OrthoDB" id="9814738at2"/>
<evidence type="ECO:0000313" key="13">
    <source>
        <dbReference type="Proteomes" id="UP000321172"/>
    </source>
</evidence>
<evidence type="ECO:0000256" key="5">
    <source>
        <dbReference type="ARBA" id="ARBA00022490"/>
    </source>
</evidence>
<evidence type="ECO:0000256" key="10">
    <source>
        <dbReference type="ARBA" id="ARBA00023102"/>
    </source>
</evidence>
<dbReference type="CDD" id="cd11534">
    <property type="entry name" value="NTP-PPase_HisIE_like"/>
    <property type="match status" value="1"/>
</dbReference>
<comment type="similarity">
    <text evidence="4 11">Belongs to the PRA-PH family.</text>
</comment>
<dbReference type="EC" id="3.6.1.31" evidence="11"/>
<keyword evidence="13" id="KW-1185">Reference proteome</keyword>
<evidence type="ECO:0000256" key="6">
    <source>
        <dbReference type="ARBA" id="ARBA00022605"/>
    </source>
</evidence>
<evidence type="ECO:0000256" key="7">
    <source>
        <dbReference type="ARBA" id="ARBA00022741"/>
    </source>
</evidence>
<dbReference type="NCBIfam" id="NF001611">
    <property type="entry name" value="PRK00400.1-3"/>
    <property type="match status" value="1"/>
</dbReference>
<evidence type="ECO:0000313" key="12">
    <source>
        <dbReference type="EMBL" id="QEA15649.1"/>
    </source>
</evidence>
<dbReference type="Proteomes" id="UP000321172">
    <property type="component" value="Chromosome"/>
</dbReference>
<evidence type="ECO:0000256" key="3">
    <source>
        <dbReference type="ARBA" id="ARBA00005204"/>
    </source>
</evidence>
<evidence type="ECO:0000256" key="1">
    <source>
        <dbReference type="ARBA" id="ARBA00001460"/>
    </source>
</evidence>
<sequence>MDTISRLEAVIRARFDGDPGSSYVAKLHAKGGDAVAQKVGEEAVELIIAHLAGTHEQEVAEAADLIFHLLILLAEHDIPFAQVLAELERREGTSGIAEKASRSE</sequence>
<dbReference type="NCBIfam" id="TIGR03188">
    <property type="entry name" value="histidine_hisI"/>
    <property type="match status" value="1"/>
</dbReference>
<organism evidence="12 13">
    <name type="scientific">Novosphingobium ginsenosidimutans</name>
    <dbReference type="NCBI Taxonomy" id="1176536"/>
    <lineage>
        <taxon>Bacteria</taxon>
        <taxon>Pseudomonadati</taxon>
        <taxon>Pseudomonadota</taxon>
        <taxon>Alphaproteobacteria</taxon>
        <taxon>Sphingomonadales</taxon>
        <taxon>Sphingomonadaceae</taxon>
        <taxon>Novosphingobium</taxon>
    </lineage>
</organism>
<evidence type="ECO:0000256" key="8">
    <source>
        <dbReference type="ARBA" id="ARBA00022801"/>
    </source>
</evidence>
<dbReference type="InterPro" id="IPR021130">
    <property type="entry name" value="PRib-ATP_PPHydrolase-like"/>
</dbReference>
<dbReference type="RefSeq" id="WP_147089627.1">
    <property type="nucleotide sequence ID" value="NZ_BAABJD010000001.1"/>
</dbReference>
<accession>A0A5B8S2E9</accession>
<protein>
    <recommendedName>
        <fullName evidence="11">Phosphoribosyl-ATP pyrophosphatase</fullName>
        <shortName evidence="11">PRA-PH</shortName>
        <ecNumber evidence="11">3.6.1.31</ecNumber>
    </recommendedName>
</protein>
<dbReference type="Pfam" id="PF01503">
    <property type="entry name" value="PRA-PH"/>
    <property type="match status" value="1"/>
</dbReference>
<dbReference type="GO" id="GO:0005524">
    <property type="term" value="F:ATP binding"/>
    <property type="evidence" value="ECO:0007669"/>
    <property type="project" value="UniProtKB-KW"/>
</dbReference>
<keyword evidence="10 11" id="KW-0368">Histidine biosynthesis</keyword>
<reference evidence="12 13" key="1">
    <citation type="journal article" date="2013" name="J. Microbiol. Biotechnol.">
        <title>Novosphingobium ginsenosidimutans sp. nov., with the ability to convert ginsenoside.</title>
        <authorList>
            <person name="Kim J.K."/>
            <person name="He D."/>
            <person name="Liu Q.M."/>
            <person name="Park H.Y."/>
            <person name="Jung M.S."/>
            <person name="Yoon M.H."/>
            <person name="Kim S.C."/>
            <person name="Im W.T."/>
        </authorList>
    </citation>
    <scope>NUCLEOTIDE SEQUENCE [LARGE SCALE GENOMIC DNA]</scope>
    <source>
        <strain evidence="12 13">FW-6</strain>
    </source>
</reference>
<comment type="subcellular location">
    <subcellularLocation>
        <location evidence="2 11">Cytoplasm</location>
    </subcellularLocation>
</comment>
<dbReference type="HAMAP" id="MF_01020">
    <property type="entry name" value="HisE"/>
    <property type="match status" value="1"/>
</dbReference>
<dbReference type="KEGG" id="ngf:FRF71_05590"/>
<dbReference type="InterPro" id="IPR008179">
    <property type="entry name" value="HisE"/>
</dbReference>
<keyword evidence="5 11" id="KW-0963">Cytoplasm</keyword>
<dbReference type="GO" id="GO:0000105">
    <property type="term" value="P:L-histidine biosynthetic process"/>
    <property type="evidence" value="ECO:0007669"/>
    <property type="project" value="UniProtKB-UniRule"/>
</dbReference>